<dbReference type="EMBL" id="CP010310">
    <property type="protein sequence ID" value="AJC22072.1"/>
    <property type="molecule type" value="Genomic_DNA"/>
</dbReference>
<reference evidence="2 4" key="3">
    <citation type="submission" date="2018-06" db="EMBL/GenBank/DDBJ databases">
        <authorList>
            <consortium name="Pathogen Informatics"/>
            <person name="Doyle S."/>
        </authorList>
    </citation>
    <scope>NUCLEOTIDE SEQUENCE [LARGE SCALE GENOMIC DNA]</scope>
    <source>
        <strain evidence="2 4">NCTC13159</strain>
    </source>
</reference>
<dbReference type="Gene3D" id="2.160.20.80">
    <property type="entry name" value="E3 ubiquitin-protein ligase SopA"/>
    <property type="match status" value="2"/>
</dbReference>
<dbReference type="PANTHER" id="PTHR14136:SF17">
    <property type="entry name" value="BTB_POZ DOMAIN-CONTAINING PROTEIN KCTD9"/>
    <property type="match status" value="1"/>
</dbReference>
<reference evidence="3" key="1">
    <citation type="submission" date="2014-12" db="EMBL/GenBank/DDBJ databases">
        <title>Complete Genome Sequencing of Pandoraea pulmonicola DSM 16583.</title>
        <authorList>
            <person name="Chan K.-G."/>
        </authorList>
    </citation>
    <scope>NUCLEOTIDE SEQUENCE [LARGE SCALE GENOMIC DNA]</scope>
    <source>
        <strain evidence="3">DSM 16583</strain>
    </source>
</reference>
<dbReference type="KEGG" id="ppul:RO07_19130"/>
<dbReference type="Proteomes" id="UP000254589">
    <property type="component" value="Unassembled WGS sequence"/>
</dbReference>
<proteinExistence type="predicted"/>
<accession>A0AAJ4Z8W0</accession>
<dbReference type="Proteomes" id="UP000035086">
    <property type="component" value="Chromosome"/>
</dbReference>
<organism evidence="2 4">
    <name type="scientific">Pandoraea pulmonicola</name>
    <dbReference type="NCBI Taxonomy" id="93221"/>
    <lineage>
        <taxon>Bacteria</taxon>
        <taxon>Pseudomonadati</taxon>
        <taxon>Pseudomonadota</taxon>
        <taxon>Betaproteobacteria</taxon>
        <taxon>Burkholderiales</taxon>
        <taxon>Burkholderiaceae</taxon>
        <taxon>Pandoraea</taxon>
    </lineage>
</organism>
<gene>
    <name evidence="2" type="primary">pipB2_3</name>
    <name evidence="2" type="ORF">NCTC13159_00382</name>
    <name evidence="1" type="ORF">RO07_19130</name>
</gene>
<evidence type="ECO:0000313" key="1">
    <source>
        <dbReference type="EMBL" id="AJC22072.1"/>
    </source>
</evidence>
<dbReference type="PANTHER" id="PTHR14136">
    <property type="entry name" value="BTB_POZ DOMAIN-CONTAINING PROTEIN KCTD9"/>
    <property type="match status" value="1"/>
</dbReference>
<dbReference type="AlphaFoldDB" id="A0AAJ4Z8W0"/>
<dbReference type="SUPFAM" id="SSF141571">
    <property type="entry name" value="Pentapeptide repeat-like"/>
    <property type="match status" value="2"/>
</dbReference>
<dbReference type="InterPro" id="IPR001646">
    <property type="entry name" value="5peptide_repeat"/>
</dbReference>
<evidence type="ECO:0000313" key="3">
    <source>
        <dbReference type="Proteomes" id="UP000035086"/>
    </source>
</evidence>
<dbReference type="EMBL" id="UGSJ01000001">
    <property type="protein sequence ID" value="SUA88930.1"/>
    <property type="molecule type" value="Genomic_DNA"/>
</dbReference>
<name>A0AAJ4Z8W0_PANPU</name>
<protein>
    <submittedName>
        <fullName evidence="2">Type III effector pipB2</fullName>
    </submittedName>
</protein>
<evidence type="ECO:0000313" key="4">
    <source>
        <dbReference type="Proteomes" id="UP000254589"/>
    </source>
</evidence>
<sequence>MMRFLNANPDARHPMALSAPFAETRAGESASHDHEPTPPPGALQFAMLRASVGERREIAQQVAWIEHMMADRSRDERRGSPADADAQMLPLAKSALARVWRVRFAHLSEGGKAGDIARDLVTWCKAARRQSVPAWLWFAIPGERMPDPIAYRQLPLREWPAPVLAMVLSLSRLRGANLSDLSIPGGDLRGVVADGARFAGANCNGACWSGASLRAAEFDHSHQVDADFESADLRGTRFRAADLSRARLVRADLRGSTFQYTVMRGANVGEAKCQGVVFSRVRLEAALFQRAHLDGACFDDGTARRMQLTAAHAKRSRWTAMTMPQCNALGADLRGAEFRDCDLTEWDASGAKLNGASWVSCDLRGARFCGASLKDVRLGADCNLGGTQWRNARLRLDAKWLRSLPPTQLAGVVRSWETFPVDAPALRADVFLQLLRALSGDSVGMMASTANAPVLQRLPAHVRSSEWLGRILTTGGEVGGIGDHDAFAELRRQWMTRMLDRLTDAKLTPSQAESFTLALVTVLETRCLDASPADVRALAGPICQVLFWAGEGAGGASAMWAQRLRAAWFKALPTALHTALSADGVDAFDPSFVLLTNGDVALRLPIRCLALALDPERASTTPMAAPDWRWLGARVVVRDAASDDFLPGTTSQLQALLREFGCLADLWPTERSLDAFVRLLGRWVGAVEASDADAVLRSRAGCVVPVLPDGMGGVPPARPLGTTDRFDATVCAGRPPTRLLLRRDAHLDINEVLSQSLRITDGDGVFPDTRMSRRVWLTAIAAGFVWLATQCHRPGIVRDSSAAPMLAPASQALYLSYARAALDESMVGATASQRIAEVEVLRESLVDASSEALGRHFLEWLMCPGIRALPGLEQACRQTLPWDWAMRLPLHPETLQNVMNTR</sequence>
<dbReference type="RefSeq" id="WP_039410595.1">
    <property type="nucleotide sequence ID" value="NZ_CP010310.2"/>
</dbReference>
<dbReference type="InterPro" id="IPR051082">
    <property type="entry name" value="Pentapeptide-BTB/POZ_domain"/>
</dbReference>
<keyword evidence="3" id="KW-1185">Reference proteome</keyword>
<evidence type="ECO:0000313" key="2">
    <source>
        <dbReference type="EMBL" id="SUA88930.1"/>
    </source>
</evidence>
<dbReference type="Pfam" id="PF00805">
    <property type="entry name" value="Pentapeptide"/>
    <property type="match status" value="3"/>
</dbReference>
<reference evidence="1" key="2">
    <citation type="submission" date="2016-11" db="EMBL/GenBank/DDBJ databases">
        <title>Complete Genome Sequencing of Pandoraea pulmonicola DSM 16583.</title>
        <authorList>
            <person name="Chan K.-G."/>
        </authorList>
    </citation>
    <scope>NUCLEOTIDE SEQUENCE</scope>
    <source>
        <strain evidence="1">DSM 16583</strain>
    </source>
</reference>